<evidence type="ECO:0000256" key="1">
    <source>
        <dbReference type="SAM" id="SignalP"/>
    </source>
</evidence>
<dbReference type="AlphaFoldDB" id="A0A7J6NCA3"/>
<feature type="signal peptide" evidence="1">
    <location>
        <begin position="1"/>
        <end position="20"/>
    </location>
</feature>
<organism evidence="2 3">
    <name type="scientific">Perkinsus olseni</name>
    <name type="common">Perkinsus atlanticus</name>
    <dbReference type="NCBI Taxonomy" id="32597"/>
    <lineage>
        <taxon>Eukaryota</taxon>
        <taxon>Sar</taxon>
        <taxon>Alveolata</taxon>
        <taxon>Perkinsozoa</taxon>
        <taxon>Perkinsea</taxon>
        <taxon>Perkinsida</taxon>
        <taxon>Perkinsidae</taxon>
        <taxon>Perkinsus</taxon>
    </lineage>
</organism>
<dbReference type="Proteomes" id="UP000541610">
    <property type="component" value="Unassembled WGS sequence"/>
</dbReference>
<accession>A0A7J6NCA3</accession>
<evidence type="ECO:0000313" key="2">
    <source>
        <dbReference type="EMBL" id="KAF4681493.1"/>
    </source>
</evidence>
<reference evidence="2 3" key="1">
    <citation type="submission" date="2020-04" db="EMBL/GenBank/DDBJ databases">
        <title>Perkinsus olseni comparative genomics.</title>
        <authorList>
            <person name="Bogema D.R."/>
        </authorList>
    </citation>
    <scope>NUCLEOTIDE SEQUENCE [LARGE SCALE GENOMIC DNA]</scope>
    <source>
        <strain evidence="2">00978-12</strain>
    </source>
</reference>
<name>A0A7J6NCA3_PEROL</name>
<proteinExistence type="predicted"/>
<evidence type="ECO:0000313" key="3">
    <source>
        <dbReference type="Proteomes" id="UP000541610"/>
    </source>
</evidence>
<feature type="chain" id="PRO_5029546613" evidence="1">
    <location>
        <begin position="21"/>
        <end position="359"/>
    </location>
</feature>
<keyword evidence="1" id="KW-0732">Signal</keyword>
<comment type="caution">
    <text evidence="2">The sequence shown here is derived from an EMBL/GenBank/DDBJ whole genome shotgun (WGS) entry which is preliminary data.</text>
</comment>
<dbReference type="EMBL" id="JABANP010000511">
    <property type="protein sequence ID" value="KAF4681493.1"/>
    <property type="molecule type" value="Genomic_DNA"/>
</dbReference>
<protein>
    <submittedName>
        <fullName evidence="2">Uncharacterized protein</fullName>
    </submittedName>
</protein>
<gene>
    <name evidence="2" type="ORF">FOZ60_012059</name>
</gene>
<sequence length="359" mass="40943">MHLLIAVFLSLCHTAQDVDAGRPWRAIRSFFESKALGRRHKFASSSGANTTGRLPEDPKGVAHISYICPLDSSDEGYDMGGIVAYGKELRRGMRSRSVEHVLDYLYFWDNGQQRKKNISSMNAIFDLPDVIDHEFPKRSGLTLKVQLDYWGAEGFEEIYRGESFAARYLWRERLVRSNKAAEFIKHVSMVEGKLEDSYESLLGTGELTVCLWGFVYDQICRQIERERLYLCPPAKAEVGSEKVSITLGSMYAGKLKFHEIEIIGPRVWREGGIQAKHVNFIRELEESSRHVLRGTESVAACEEQLINYAKEAGKRSRNVKASNLSILDSGERENQLRESVEFSPAFVWVMVYWRNLSLA</sequence>